<dbReference type="GO" id="GO:0042626">
    <property type="term" value="F:ATPase-coupled transmembrane transporter activity"/>
    <property type="evidence" value="ECO:0007669"/>
    <property type="project" value="TreeGrafter"/>
</dbReference>
<dbReference type="PROSITE" id="PS00211">
    <property type="entry name" value="ABC_TRANSPORTER_1"/>
    <property type="match status" value="1"/>
</dbReference>
<accession>A0A919Q524</accession>
<dbReference type="InterPro" id="IPR003593">
    <property type="entry name" value="AAA+_ATPase"/>
</dbReference>
<evidence type="ECO:0000256" key="3">
    <source>
        <dbReference type="ARBA" id="ARBA00022741"/>
    </source>
</evidence>
<dbReference type="Proteomes" id="UP000652354">
    <property type="component" value="Unassembled WGS sequence"/>
</dbReference>
<gene>
    <name evidence="6" type="ORF">Dac01nite_11750</name>
</gene>
<feature type="domain" description="ABC transporter" evidence="5">
    <location>
        <begin position="2"/>
        <end position="230"/>
    </location>
</feature>
<dbReference type="InterPro" id="IPR027417">
    <property type="entry name" value="P-loop_NTPase"/>
</dbReference>
<dbReference type="GO" id="GO:0005524">
    <property type="term" value="F:ATP binding"/>
    <property type="evidence" value="ECO:0007669"/>
    <property type="project" value="UniProtKB-KW"/>
</dbReference>
<dbReference type="SUPFAM" id="SSF52540">
    <property type="entry name" value="P-loop containing nucleoside triphosphate hydrolases"/>
    <property type="match status" value="1"/>
</dbReference>
<sequence>MIEFKDAAVVAPDSGVPILEPTSLRLTERHISIIGANGGGKSTLVRLINGLVLPSEGSVEVEGLDVARHGPKVRRIVGFLFTDPSAQLIMPTAIEDVMLSLRRTIDKKDERADAALAALEEIGLGDRADVSVNALSGGQRQLLALAGVLAVTPRILIADEPTTLLDLRWRAHVGSLLRSLPVQLIEVTHDLDSAARAERTLVIDDGGVAFDGSPIEAVAFYRDLMFGRVSRRPSA</sequence>
<organism evidence="6 7">
    <name type="scientific">Demequina activiva</name>
    <dbReference type="NCBI Taxonomy" id="1582364"/>
    <lineage>
        <taxon>Bacteria</taxon>
        <taxon>Bacillati</taxon>
        <taxon>Actinomycetota</taxon>
        <taxon>Actinomycetes</taxon>
        <taxon>Micrococcales</taxon>
        <taxon>Demequinaceae</taxon>
        <taxon>Demequina</taxon>
    </lineage>
</organism>
<dbReference type="CDD" id="cd03225">
    <property type="entry name" value="ABC_cobalt_CbiO_domain1"/>
    <property type="match status" value="1"/>
</dbReference>
<comment type="similarity">
    <text evidence="1">Belongs to the ABC transporter superfamily.</text>
</comment>
<dbReference type="InterPro" id="IPR050095">
    <property type="entry name" value="ECF_ABC_transporter_ATP-bd"/>
</dbReference>
<evidence type="ECO:0000256" key="1">
    <source>
        <dbReference type="ARBA" id="ARBA00005417"/>
    </source>
</evidence>
<keyword evidence="4" id="KW-0067">ATP-binding</keyword>
<evidence type="ECO:0000256" key="2">
    <source>
        <dbReference type="ARBA" id="ARBA00022448"/>
    </source>
</evidence>
<dbReference type="InterPro" id="IPR003439">
    <property type="entry name" value="ABC_transporter-like_ATP-bd"/>
</dbReference>
<dbReference type="PROSITE" id="PS50893">
    <property type="entry name" value="ABC_TRANSPORTER_2"/>
    <property type="match status" value="1"/>
</dbReference>
<proteinExistence type="inferred from homology"/>
<protein>
    <submittedName>
        <fullName evidence="6">ABC transporter ATPase</fullName>
    </submittedName>
</protein>
<dbReference type="PANTHER" id="PTHR43553:SF24">
    <property type="entry name" value="ENERGY-COUPLING FACTOR TRANSPORTER ATP-BINDING PROTEIN ECFA1"/>
    <property type="match status" value="1"/>
</dbReference>
<dbReference type="InterPro" id="IPR015856">
    <property type="entry name" value="ABC_transpr_CbiO/EcfA_su"/>
</dbReference>
<evidence type="ECO:0000313" key="7">
    <source>
        <dbReference type="Proteomes" id="UP000652354"/>
    </source>
</evidence>
<reference evidence="6" key="1">
    <citation type="submission" date="2021-01" db="EMBL/GenBank/DDBJ databases">
        <title>Whole genome shotgun sequence of Demequina activiva NBRC 110675.</title>
        <authorList>
            <person name="Komaki H."/>
            <person name="Tamura T."/>
        </authorList>
    </citation>
    <scope>NUCLEOTIDE SEQUENCE</scope>
    <source>
        <strain evidence="6">NBRC 110675</strain>
    </source>
</reference>
<dbReference type="GO" id="GO:0016887">
    <property type="term" value="F:ATP hydrolysis activity"/>
    <property type="evidence" value="ECO:0007669"/>
    <property type="project" value="InterPro"/>
</dbReference>
<dbReference type="InterPro" id="IPR017871">
    <property type="entry name" value="ABC_transporter-like_CS"/>
</dbReference>
<keyword evidence="2" id="KW-0813">Transport</keyword>
<comment type="caution">
    <text evidence="6">The sequence shown here is derived from an EMBL/GenBank/DDBJ whole genome shotgun (WGS) entry which is preliminary data.</text>
</comment>
<keyword evidence="7" id="KW-1185">Reference proteome</keyword>
<dbReference type="EMBL" id="BONR01000002">
    <property type="protein sequence ID" value="GIG54423.1"/>
    <property type="molecule type" value="Genomic_DNA"/>
</dbReference>
<dbReference type="PANTHER" id="PTHR43553">
    <property type="entry name" value="HEAVY METAL TRANSPORTER"/>
    <property type="match status" value="1"/>
</dbReference>
<evidence type="ECO:0000313" key="6">
    <source>
        <dbReference type="EMBL" id="GIG54423.1"/>
    </source>
</evidence>
<evidence type="ECO:0000256" key="4">
    <source>
        <dbReference type="ARBA" id="ARBA00022840"/>
    </source>
</evidence>
<name>A0A919Q524_9MICO</name>
<keyword evidence="3" id="KW-0547">Nucleotide-binding</keyword>
<dbReference type="Gene3D" id="3.40.50.300">
    <property type="entry name" value="P-loop containing nucleotide triphosphate hydrolases"/>
    <property type="match status" value="1"/>
</dbReference>
<dbReference type="RefSeq" id="WP_203654274.1">
    <property type="nucleotide sequence ID" value="NZ_BONR01000002.1"/>
</dbReference>
<dbReference type="Pfam" id="PF00005">
    <property type="entry name" value="ABC_tran"/>
    <property type="match status" value="1"/>
</dbReference>
<evidence type="ECO:0000259" key="5">
    <source>
        <dbReference type="PROSITE" id="PS50893"/>
    </source>
</evidence>
<dbReference type="SMART" id="SM00382">
    <property type="entry name" value="AAA"/>
    <property type="match status" value="1"/>
</dbReference>
<dbReference type="AlphaFoldDB" id="A0A919Q524"/>
<dbReference type="GO" id="GO:0043190">
    <property type="term" value="C:ATP-binding cassette (ABC) transporter complex"/>
    <property type="evidence" value="ECO:0007669"/>
    <property type="project" value="TreeGrafter"/>
</dbReference>